<evidence type="ECO:0000313" key="2">
    <source>
        <dbReference type="Proteomes" id="UP000016843"/>
    </source>
</evidence>
<accession>U5BXX9</accession>
<evidence type="ECO:0000313" key="1">
    <source>
        <dbReference type="EMBL" id="ERM80767.1"/>
    </source>
</evidence>
<organism evidence="1 2">
    <name type="scientific">Rhodonellum psychrophilum GCM71 = DSM 17998</name>
    <dbReference type="NCBI Taxonomy" id="1123057"/>
    <lineage>
        <taxon>Bacteria</taxon>
        <taxon>Pseudomonadati</taxon>
        <taxon>Bacteroidota</taxon>
        <taxon>Cytophagia</taxon>
        <taxon>Cytophagales</taxon>
        <taxon>Cytophagaceae</taxon>
        <taxon>Rhodonellum</taxon>
    </lineage>
</organism>
<sequence length="55" mass="6591">MNASFGFRKNTLFKIKISPWEFEFSGAFWVLTLVMHDHLYSSLKLFRNQSDIPFF</sequence>
<dbReference type="EMBL" id="AWXR01000078">
    <property type="protein sequence ID" value="ERM80767.1"/>
    <property type="molecule type" value="Genomic_DNA"/>
</dbReference>
<gene>
    <name evidence="1" type="ORF">P872_21155</name>
</gene>
<reference evidence="1 2" key="1">
    <citation type="journal article" date="2013" name="Genome Announc.">
        <title>Draft Genome Sequence of the Psychrophilic and Alkaliphilic Rhodonellum psychrophilum Strain GCM71T.</title>
        <authorList>
            <person name="Hauptmann A.L."/>
            <person name="Glaring M.A."/>
            <person name="Hallin P.F."/>
            <person name="Prieme A."/>
            <person name="Stougaard P."/>
        </authorList>
    </citation>
    <scope>NUCLEOTIDE SEQUENCE [LARGE SCALE GENOMIC DNA]</scope>
    <source>
        <strain evidence="1 2">GCM71</strain>
    </source>
</reference>
<dbReference type="Proteomes" id="UP000016843">
    <property type="component" value="Unassembled WGS sequence"/>
</dbReference>
<protein>
    <submittedName>
        <fullName evidence="1">Uncharacterized protein</fullName>
    </submittedName>
</protein>
<comment type="caution">
    <text evidence="1">The sequence shown here is derived from an EMBL/GenBank/DDBJ whole genome shotgun (WGS) entry which is preliminary data.</text>
</comment>
<dbReference type="AlphaFoldDB" id="U5BXX9"/>
<name>U5BXX9_9BACT</name>
<proteinExistence type="predicted"/>
<keyword evidence="2" id="KW-1185">Reference proteome</keyword>